<gene>
    <name evidence="2" type="ORF">EXIGLDRAFT_754060</name>
</gene>
<keyword evidence="3" id="KW-1185">Reference proteome</keyword>
<dbReference type="AlphaFoldDB" id="A0A165DAB9"/>
<name>A0A165DAB9_EXIGL</name>
<organism evidence="2 3">
    <name type="scientific">Exidia glandulosa HHB12029</name>
    <dbReference type="NCBI Taxonomy" id="1314781"/>
    <lineage>
        <taxon>Eukaryota</taxon>
        <taxon>Fungi</taxon>
        <taxon>Dikarya</taxon>
        <taxon>Basidiomycota</taxon>
        <taxon>Agaricomycotina</taxon>
        <taxon>Agaricomycetes</taxon>
        <taxon>Auriculariales</taxon>
        <taxon>Exidiaceae</taxon>
        <taxon>Exidia</taxon>
    </lineage>
</organism>
<dbReference type="EMBL" id="KV426241">
    <property type="protein sequence ID" value="KZV84103.1"/>
    <property type="molecule type" value="Genomic_DNA"/>
</dbReference>
<evidence type="ECO:0000313" key="3">
    <source>
        <dbReference type="Proteomes" id="UP000077266"/>
    </source>
</evidence>
<dbReference type="Proteomes" id="UP000077266">
    <property type="component" value="Unassembled WGS sequence"/>
</dbReference>
<evidence type="ECO:0000313" key="2">
    <source>
        <dbReference type="EMBL" id="KZV84103.1"/>
    </source>
</evidence>
<protein>
    <submittedName>
        <fullName evidence="2">Uncharacterized protein</fullName>
    </submittedName>
</protein>
<reference evidence="2 3" key="1">
    <citation type="journal article" date="2016" name="Mol. Biol. Evol.">
        <title>Comparative Genomics of Early-Diverging Mushroom-Forming Fungi Provides Insights into the Origins of Lignocellulose Decay Capabilities.</title>
        <authorList>
            <person name="Nagy L.G."/>
            <person name="Riley R."/>
            <person name="Tritt A."/>
            <person name="Adam C."/>
            <person name="Daum C."/>
            <person name="Floudas D."/>
            <person name="Sun H."/>
            <person name="Yadav J.S."/>
            <person name="Pangilinan J."/>
            <person name="Larsson K.H."/>
            <person name="Matsuura K."/>
            <person name="Barry K."/>
            <person name="Labutti K."/>
            <person name="Kuo R."/>
            <person name="Ohm R.A."/>
            <person name="Bhattacharya S.S."/>
            <person name="Shirouzu T."/>
            <person name="Yoshinaga Y."/>
            <person name="Martin F.M."/>
            <person name="Grigoriev I.V."/>
            <person name="Hibbett D.S."/>
        </authorList>
    </citation>
    <scope>NUCLEOTIDE SEQUENCE [LARGE SCALE GENOMIC DNA]</scope>
    <source>
        <strain evidence="2 3">HHB12029</strain>
    </source>
</reference>
<accession>A0A165DAB9</accession>
<proteinExistence type="predicted"/>
<dbReference type="InParanoid" id="A0A165DAB9"/>
<evidence type="ECO:0000256" key="1">
    <source>
        <dbReference type="SAM" id="MobiDB-lite"/>
    </source>
</evidence>
<sequence>MNVPTPYGPQFNALDFEPQVPATPGPAPHRQLKRCPPRNTLPQPKFNIFEVQQSTSSQPHQFPSMAATANNLLPAFSFPDVGEDGRHDAQSPMRQTGTSASRTVDNVLTYTCNFTPTVNGSGPCGADFTQVQDLVVHIVDAHAADPGVRYDEKSIASYGVPRGSWCIALASQLERARSEDVWEGIEIVK</sequence>
<feature type="region of interest" description="Disordered" evidence="1">
    <location>
        <begin position="1"/>
        <end position="37"/>
    </location>
</feature>